<dbReference type="Pfam" id="PF09339">
    <property type="entry name" value="HTH_IclR"/>
    <property type="match status" value="1"/>
</dbReference>
<protein>
    <submittedName>
        <fullName evidence="5">IclR family transcriptional regulator</fullName>
    </submittedName>
</protein>
<keyword evidence="2" id="KW-0238">DNA-binding</keyword>
<dbReference type="EMBL" id="REFY01000005">
    <property type="protein sequence ID" value="RQG88071.1"/>
    <property type="molecule type" value="Genomic_DNA"/>
</dbReference>
<dbReference type="OrthoDB" id="14763at2157"/>
<evidence type="ECO:0000313" key="6">
    <source>
        <dbReference type="Proteomes" id="UP000273828"/>
    </source>
</evidence>
<keyword evidence="6" id="KW-1185">Reference proteome</keyword>
<dbReference type="Pfam" id="PF01614">
    <property type="entry name" value="IclR_C"/>
    <property type="match status" value="1"/>
</dbReference>
<organism evidence="5 6">
    <name type="scientific">Natrarchaeobius halalkaliphilus</name>
    <dbReference type="NCBI Taxonomy" id="1679091"/>
    <lineage>
        <taxon>Archaea</taxon>
        <taxon>Methanobacteriati</taxon>
        <taxon>Methanobacteriota</taxon>
        <taxon>Stenosarchaea group</taxon>
        <taxon>Halobacteria</taxon>
        <taxon>Halobacteriales</taxon>
        <taxon>Natrialbaceae</taxon>
        <taxon>Natrarchaeobius</taxon>
    </lineage>
</organism>
<keyword evidence="3" id="KW-0804">Transcription</keyword>
<dbReference type="InterPro" id="IPR036388">
    <property type="entry name" value="WH-like_DNA-bd_sf"/>
</dbReference>
<feature type="domain" description="IclR-ED" evidence="4">
    <location>
        <begin position="74"/>
        <end position="261"/>
    </location>
</feature>
<evidence type="ECO:0000259" key="4">
    <source>
        <dbReference type="PROSITE" id="PS51078"/>
    </source>
</evidence>
<name>A0A3N6LJG0_9EURY</name>
<dbReference type="SUPFAM" id="SSF46785">
    <property type="entry name" value="Winged helix' DNA-binding domain"/>
    <property type="match status" value="1"/>
</dbReference>
<evidence type="ECO:0000313" key="5">
    <source>
        <dbReference type="EMBL" id="RQG88071.1"/>
    </source>
</evidence>
<gene>
    <name evidence="5" type="ORF">EA462_14580</name>
</gene>
<comment type="caution">
    <text evidence="5">The sequence shown here is derived from an EMBL/GenBank/DDBJ whole genome shotgun (WGS) entry which is preliminary data.</text>
</comment>
<dbReference type="RefSeq" id="WP_124179265.1">
    <property type="nucleotide sequence ID" value="NZ_REFY01000005.1"/>
</dbReference>
<dbReference type="GO" id="GO:0003677">
    <property type="term" value="F:DNA binding"/>
    <property type="evidence" value="ECO:0007669"/>
    <property type="project" value="UniProtKB-KW"/>
</dbReference>
<dbReference type="PANTHER" id="PTHR30136:SF35">
    <property type="entry name" value="HTH-TYPE TRANSCRIPTIONAL REGULATOR RV1719"/>
    <property type="match status" value="1"/>
</dbReference>
<dbReference type="SUPFAM" id="SSF55781">
    <property type="entry name" value="GAF domain-like"/>
    <property type="match status" value="1"/>
</dbReference>
<reference evidence="5 6" key="1">
    <citation type="submission" date="2018-10" db="EMBL/GenBank/DDBJ databases">
        <title>Natrarchaeobius chitinivorans gen. nov., sp. nov., and Natrarchaeobius haloalkaliphilus sp. nov., alkaliphilic, chitin-utilizing haloarchaea from hypersaline alkaline lakes.</title>
        <authorList>
            <person name="Sorokin D.Y."/>
            <person name="Elcheninov A.G."/>
            <person name="Kostrikina N.A."/>
            <person name="Bale N.J."/>
            <person name="Sinninghe Damste J.S."/>
            <person name="Khijniak T.V."/>
            <person name="Kublanov I.V."/>
            <person name="Toshchakov S.V."/>
        </authorList>
    </citation>
    <scope>NUCLEOTIDE SEQUENCE [LARGE SCALE GENOMIC DNA]</scope>
    <source>
        <strain evidence="5 6">AArcht-Sl</strain>
    </source>
</reference>
<dbReference type="PROSITE" id="PS51078">
    <property type="entry name" value="ICLR_ED"/>
    <property type="match status" value="1"/>
</dbReference>
<dbReference type="Proteomes" id="UP000273828">
    <property type="component" value="Unassembled WGS sequence"/>
</dbReference>
<dbReference type="InterPro" id="IPR014757">
    <property type="entry name" value="Tscrpt_reg_IclR_C"/>
</dbReference>
<keyword evidence="1" id="KW-0805">Transcription regulation</keyword>
<dbReference type="GO" id="GO:0003700">
    <property type="term" value="F:DNA-binding transcription factor activity"/>
    <property type="evidence" value="ECO:0007669"/>
    <property type="project" value="TreeGrafter"/>
</dbReference>
<dbReference type="InterPro" id="IPR029016">
    <property type="entry name" value="GAF-like_dom_sf"/>
</dbReference>
<accession>A0A3N6LJG0</accession>
<sequence>MSPNRNPSDSSRVLQTADTTFEIINVIKSRDGAKATEIAEHLDLSRSAVYNHLTTLIENEWIIRTENSYQLSLKFLMLGVYVRNHNRLFSVGKSEVQKLAQETGETAHLATEQQGYQINLLKETGELAVGDQYHTQKLQQTNYHHDTATGKAMLAFLPEERVETILDKQGLPSKTSNTITDRDVFLEELHEIRERGYSYNDEEEIEGLRAVGAPITDQHGNVLGSVSVSGPTSRLKNDRYHEELPEKVMSTANIIELNLNMERRIDRPNRK</sequence>
<dbReference type="GO" id="GO:0045892">
    <property type="term" value="P:negative regulation of DNA-templated transcription"/>
    <property type="evidence" value="ECO:0007669"/>
    <property type="project" value="TreeGrafter"/>
</dbReference>
<dbReference type="InterPro" id="IPR005471">
    <property type="entry name" value="Tscrpt_reg_IclR_N"/>
</dbReference>
<dbReference type="Gene3D" id="1.10.10.10">
    <property type="entry name" value="Winged helix-like DNA-binding domain superfamily/Winged helix DNA-binding domain"/>
    <property type="match status" value="1"/>
</dbReference>
<evidence type="ECO:0000256" key="1">
    <source>
        <dbReference type="ARBA" id="ARBA00023015"/>
    </source>
</evidence>
<dbReference type="InterPro" id="IPR036390">
    <property type="entry name" value="WH_DNA-bd_sf"/>
</dbReference>
<dbReference type="PANTHER" id="PTHR30136">
    <property type="entry name" value="HELIX-TURN-HELIX TRANSCRIPTIONAL REGULATOR, ICLR FAMILY"/>
    <property type="match status" value="1"/>
</dbReference>
<proteinExistence type="predicted"/>
<evidence type="ECO:0000256" key="2">
    <source>
        <dbReference type="ARBA" id="ARBA00023125"/>
    </source>
</evidence>
<evidence type="ECO:0000256" key="3">
    <source>
        <dbReference type="ARBA" id="ARBA00023163"/>
    </source>
</evidence>
<dbReference type="AlphaFoldDB" id="A0A3N6LJG0"/>
<dbReference type="SMART" id="SM00346">
    <property type="entry name" value="HTH_ICLR"/>
    <property type="match status" value="1"/>
</dbReference>
<dbReference type="Gene3D" id="3.30.450.40">
    <property type="match status" value="1"/>
</dbReference>
<dbReference type="InterPro" id="IPR050707">
    <property type="entry name" value="HTH_MetabolicPath_Reg"/>
</dbReference>